<evidence type="ECO:0000256" key="4">
    <source>
        <dbReference type="PROSITE-ProRule" id="PRU00449"/>
    </source>
</evidence>
<dbReference type="PANTHER" id="PTHR14677:SF37">
    <property type="entry name" value="AN1-TYPE ZINC FINGER PROTEIN 1"/>
    <property type="match status" value="1"/>
</dbReference>
<dbReference type="GO" id="GO:0008270">
    <property type="term" value="F:zinc ion binding"/>
    <property type="evidence" value="ECO:0007669"/>
    <property type="project" value="UniProtKB-KW"/>
</dbReference>
<dbReference type="SMART" id="SM00154">
    <property type="entry name" value="ZnF_AN1"/>
    <property type="match status" value="2"/>
</dbReference>
<dbReference type="GO" id="GO:0010494">
    <property type="term" value="C:cytoplasmic stress granule"/>
    <property type="evidence" value="ECO:0007669"/>
    <property type="project" value="TreeGrafter"/>
</dbReference>
<dbReference type="InterPro" id="IPR000058">
    <property type="entry name" value="Znf_AN1"/>
</dbReference>
<dbReference type="Pfam" id="PF01428">
    <property type="entry name" value="zf-AN1"/>
    <property type="match status" value="1"/>
</dbReference>
<dbReference type="EMBL" id="CADCXW020000003">
    <property type="protein sequence ID" value="CAD1539226.1"/>
    <property type="molecule type" value="Genomic_DNA"/>
</dbReference>
<dbReference type="PANTHER" id="PTHR14677">
    <property type="entry name" value="ARSENITE INDUCUBLE RNA ASSOCIATED PROTEIN AIP-1-RELATED"/>
    <property type="match status" value="1"/>
</dbReference>
<dbReference type="PROSITE" id="PS51039">
    <property type="entry name" value="ZF_AN1"/>
    <property type="match status" value="1"/>
</dbReference>
<dbReference type="SUPFAM" id="SSF118310">
    <property type="entry name" value="AN1-like Zinc finger"/>
    <property type="match status" value="2"/>
</dbReference>
<sequence>MEFHDLGSRCTITSCNLDDFLPFTCIHCSQIYCKNHFSPLAHECKQNPDNIVTDTKKSTSFICSDDSCSTSSPVEMNCVECKRHFCLTHRWHGCLEVSQEKVDKFVEASEKTRKEFETAKTTIDALVQENLKKSKKTQMANKVQLMRLKGRATGSKAIPTDERRYFLVHPPLNHPKTAMPFFVSSRWTVGKVMDVICDSMNIGAKHNNEELRVFHQTSGKLVICKMDTPIADLFDSGELTDGQSLIFEYSNQSHVDASLYK</sequence>
<protein>
    <recommendedName>
        <fullName evidence="5">AN1-type domain-containing protein</fullName>
    </recommendedName>
</protein>
<accession>A0A6V7IIZ4</accession>
<evidence type="ECO:0000313" key="6">
    <source>
        <dbReference type="EMBL" id="CAD1539226.1"/>
    </source>
</evidence>
<evidence type="ECO:0000256" key="1">
    <source>
        <dbReference type="ARBA" id="ARBA00022723"/>
    </source>
</evidence>
<dbReference type="AlphaFoldDB" id="A0A6V7IIZ4"/>
<gene>
    <name evidence="6" type="ORF">BBRV_LOCUS25638</name>
</gene>
<proteinExistence type="predicted"/>
<keyword evidence="1" id="KW-0479">Metal-binding</keyword>
<evidence type="ECO:0000259" key="5">
    <source>
        <dbReference type="PROSITE" id="PS51039"/>
    </source>
</evidence>
<dbReference type="Pfam" id="PF25327">
    <property type="entry name" value="UBL_ZFAND1"/>
    <property type="match status" value="1"/>
</dbReference>
<reference evidence="6" key="1">
    <citation type="submission" date="2020-07" db="EMBL/GenBank/DDBJ databases">
        <authorList>
            <person name="Ferguson B K."/>
        </authorList>
    </citation>
    <scope>NUCLEOTIDE SEQUENCE</scope>
    <source>
        <strain evidence="6">L06</strain>
    </source>
</reference>
<dbReference type="Gene3D" id="4.10.1110.10">
    <property type="entry name" value="AN1-like Zinc finger"/>
    <property type="match status" value="2"/>
</dbReference>
<keyword evidence="2 4" id="KW-0863">Zinc-finger</keyword>
<organism evidence="6">
    <name type="scientific">Bracon brevicornis</name>
    <dbReference type="NCBI Taxonomy" id="1563983"/>
    <lineage>
        <taxon>Eukaryota</taxon>
        <taxon>Metazoa</taxon>
        <taxon>Ecdysozoa</taxon>
        <taxon>Arthropoda</taxon>
        <taxon>Hexapoda</taxon>
        <taxon>Insecta</taxon>
        <taxon>Pterygota</taxon>
        <taxon>Neoptera</taxon>
        <taxon>Endopterygota</taxon>
        <taxon>Hymenoptera</taxon>
        <taxon>Apocrita</taxon>
        <taxon>Ichneumonoidea</taxon>
        <taxon>Braconidae</taxon>
        <taxon>Braconinae</taxon>
        <taxon>Bracon</taxon>
    </lineage>
</organism>
<dbReference type="GO" id="GO:0035617">
    <property type="term" value="P:stress granule disassembly"/>
    <property type="evidence" value="ECO:0007669"/>
    <property type="project" value="TreeGrafter"/>
</dbReference>
<name>A0A6V7IIZ4_9HYME</name>
<dbReference type="InterPro" id="IPR035896">
    <property type="entry name" value="AN1-like_Znf"/>
</dbReference>
<evidence type="ECO:0000256" key="2">
    <source>
        <dbReference type="ARBA" id="ARBA00022771"/>
    </source>
</evidence>
<evidence type="ECO:0000256" key="3">
    <source>
        <dbReference type="ARBA" id="ARBA00022833"/>
    </source>
</evidence>
<feature type="domain" description="AN1-type" evidence="5">
    <location>
        <begin position="4"/>
        <end position="52"/>
    </location>
</feature>
<keyword evidence="3" id="KW-0862">Zinc</keyword>
<dbReference type="InterPro" id="IPR057358">
    <property type="entry name" value="UBL_ZFAND1-like"/>
</dbReference>